<dbReference type="GO" id="GO:0005634">
    <property type="term" value="C:nucleus"/>
    <property type="evidence" value="ECO:0007669"/>
    <property type="project" value="TreeGrafter"/>
</dbReference>
<dbReference type="Gene3D" id="3.90.190.10">
    <property type="entry name" value="Protein tyrosine phosphatase superfamily"/>
    <property type="match status" value="1"/>
</dbReference>
<dbReference type="Proteomes" id="UP000297452">
    <property type="component" value="Unassembled WGS sequence"/>
</dbReference>
<dbReference type="SMART" id="SM00195">
    <property type="entry name" value="DSPc"/>
    <property type="match status" value="1"/>
</dbReference>
<dbReference type="InterPro" id="IPR000340">
    <property type="entry name" value="Dual-sp_phosphatase_cat-dom"/>
</dbReference>
<dbReference type="PIRSF" id="PIRSF000941">
    <property type="entry name" value="DUSP12"/>
    <property type="match status" value="1"/>
</dbReference>
<dbReference type="InterPro" id="IPR016278">
    <property type="entry name" value="DUSP12"/>
</dbReference>
<evidence type="ECO:0000256" key="1">
    <source>
        <dbReference type="ARBA" id="ARBA00008601"/>
    </source>
</evidence>
<dbReference type="InterPro" id="IPR000387">
    <property type="entry name" value="Tyr_Pase_dom"/>
</dbReference>
<name>A0A4Z1J077_9HELO</name>
<dbReference type="PANTHER" id="PTHR45848">
    <property type="entry name" value="DUAL SPECIFICITY PROTEIN PHOSPHATASE 12 FAMILY MEMBER"/>
    <property type="match status" value="1"/>
</dbReference>
<proteinExistence type="inferred from homology"/>
<gene>
    <name evidence="9" type="ORF">BOTNAR_0049g00250</name>
</gene>
<dbReference type="PROSITE" id="PS50054">
    <property type="entry name" value="TYR_PHOSPHATASE_DUAL"/>
    <property type="match status" value="1"/>
</dbReference>
<dbReference type="PANTHER" id="PTHR45848:SF4">
    <property type="entry name" value="DUAL SPECIFICITY PROTEIN PHOSPHATASE 12"/>
    <property type="match status" value="1"/>
</dbReference>
<evidence type="ECO:0000259" key="7">
    <source>
        <dbReference type="PROSITE" id="PS50054"/>
    </source>
</evidence>
<organism evidence="9 10">
    <name type="scientific">Botryotinia narcissicola</name>
    <dbReference type="NCBI Taxonomy" id="278944"/>
    <lineage>
        <taxon>Eukaryota</taxon>
        <taxon>Fungi</taxon>
        <taxon>Dikarya</taxon>
        <taxon>Ascomycota</taxon>
        <taxon>Pezizomycotina</taxon>
        <taxon>Leotiomycetes</taxon>
        <taxon>Helotiales</taxon>
        <taxon>Sclerotiniaceae</taxon>
        <taxon>Botryotinia</taxon>
    </lineage>
</organism>
<sequence length="363" mass="41034">MNTEPSRLSGEDELYVGGIVSLTENSLQKNNITHIVSVLKYDFKNFNIDWNKYKHLQIEVDDVEDENLLGEFETTGAWIEEALKGNGRLEGDEGEEKKKSAVLVHCAMGRSRSVTILIAYLLRQYPSLTPHTALAQIQQIRPFAEPNDGFMAQLQLYYEMGCPRNIDDQPKYQRWLYQREVELAVATGGRPDWVRFEDEEQQDKQKADGKEKEIRCRMCRRNLVTTPYLIPHTPTPKYTSSPNSLVNPQTTPISSLASTPHHNTCTHHFLHPLSWMRPELELGNLSGRLECPNQKCKAQVGKYAWQGMRCSCGVWVCPAFSLLKGRCDEVTTGKRVDGGSGGIRLPPGIRGNGTTLEREKGSL</sequence>
<dbReference type="Pfam" id="PF00782">
    <property type="entry name" value="DSPc"/>
    <property type="match status" value="1"/>
</dbReference>
<dbReference type="InterPro" id="IPR029021">
    <property type="entry name" value="Prot-tyrosine_phosphatase-like"/>
</dbReference>
<dbReference type="OrthoDB" id="2017893at2759"/>
<dbReference type="EC" id="3.1.3.48" evidence="2"/>
<feature type="domain" description="Tyrosine specific protein phosphatases" evidence="8">
    <location>
        <begin position="90"/>
        <end position="142"/>
    </location>
</feature>
<feature type="domain" description="Tyrosine-protein phosphatase" evidence="7">
    <location>
        <begin position="4"/>
        <end position="163"/>
    </location>
</feature>
<comment type="similarity">
    <text evidence="1">Belongs to the protein-tyrosine phosphatase family. Non-receptor class dual specificity subfamily.</text>
</comment>
<dbReference type="AlphaFoldDB" id="A0A4Z1J077"/>
<dbReference type="EMBL" id="PQXJ01000049">
    <property type="protein sequence ID" value="TGO67038.1"/>
    <property type="molecule type" value="Genomic_DNA"/>
</dbReference>
<comment type="caution">
    <text evidence="9">The sequence shown here is derived from an EMBL/GenBank/DDBJ whole genome shotgun (WGS) entry which is preliminary data.</text>
</comment>
<evidence type="ECO:0000256" key="3">
    <source>
        <dbReference type="ARBA" id="ARBA00022801"/>
    </source>
</evidence>
<evidence type="ECO:0000313" key="10">
    <source>
        <dbReference type="Proteomes" id="UP000297452"/>
    </source>
</evidence>
<dbReference type="PROSITE" id="PS50056">
    <property type="entry name" value="TYR_PHOSPHATASE_2"/>
    <property type="match status" value="1"/>
</dbReference>
<evidence type="ECO:0000259" key="8">
    <source>
        <dbReference type="PROSITE" id="PS50056"/>
    </source>
</evidence>
<dbReference type="CDD" id="cd14518">
    <property type="entry name" value="DSP_fungal_YVH1"/>
    <property type="match status" value="1"/>
</dbReference>
<evidence type="ECO:0000256" key="6">
    <source>
        <dbReference type="SAM" id="MobiDB-lite"/>
    </source>
</evidence>
<keyword evidence="4" id="KW-0904">Protein phosphatase</keyword>
<evidence type="ECO:0000256" key="2">
    <source>
        <dbReference type="ARBA" id="ARBA00013064"/>
    </source>
</evidence>
<dbReference type="SUPFAM" id="SSF52799">
    <property type="entry name" value="(Phosphotyrosine protein) phosphatases II"/>
    <property type="match status" value="1"/>
</dbReference>
<dbReference type="GO" id="GO:0008138">
    <property type="term" value="F:protein tyrosine/serine/threonine phosphatase activity"/>
    <property type="evidence" value="ECO:0007669"/>
    <property type="project" value="InterPro"/>
</dbReference>
<keyword evidence="10" id="KW-1185">Reference proteome</keyword>
<evidence type="ECO:0000256" key="5">
    <source>
        <dbReference type="PIRSR" id="PIRSR000941-50"/>
    </source>
</evidence>
<dbReference type="STRING" id="278944.A0A4Z1J077"/>
<evidence type="ECO:0000256" key="4">
    <source>
        <dbReference type="ARBA" id="ARBA00022912"/>
    </source>
</evidence>
<reference evidence="9 10" key="1">
    <citation type="submission" date="2017-12" db="EMBL/GenBank/DDBJ databases">
        <title>Comparative genomics of Botrytis spp.</title>
        <authorList>
            <person name="Valero-Jimenez C.A."/>
            <person name="Tapia P."/>
            <person name="Veloso J."/>
            <person name="Silva-Moreno E."/>
            <person name="Staats M."/>
            <person name="Valdes J.H."/>
            <person name="Van Kan J.A.L."/>
        </authorList>
    </citation>
    <scope>NUCLEOTIDE SEQUENCE [LARGE SCALE GENOMIC DNA]</scope>
    <source>
        <strain evidence="9 10">MUCL2120</strain>
    </source>
</reference>
<feature type="active site" description="Phosphocysteine intermediate" evidence="5">
    <location>
        <position position="106"/>
    </location>
</feature>
<dbReference type="GO" id="GO:0004725">
    <property type="term" value="F:protein tyrosine phosphatase activity"/>
    <property type="evidence" value="ECO:0007669"/>
    <property type="project" value="UniProtKB-EC"/>
</dbReference>
<keyword evidence="3" id="KW-0378">Hydrolase</keyword>
<accession>A0A4Z1J077</accession>
<dbReference type="InterPro" id="IPR020422">
    <property type="entry name" value="TYR_PHOSPHATASE_DUAL_dom"/>
</dbReference>
<evidence type="ECO:0000313" key="9">
    <source>
        <dbReference type="EMBL" id="TGO67038.1"/>
    </source>
</evidence>
<protein>
    <recommendedName>
        <fullName evidence="2">protein-tyrosine-phosphatase</fullName>
        <ecNumber evidence="2">3.1.3.48</ecNumber>
    </recommendedName>
</protein>
<feature type="region of interest" description="Disordered" evidence="6">
    <location>
        <begin position="338"/>
        <end position="363"/>
    </location>
</feature>